<keyword evidence="3 6" id="KW-0863">Zinc-finger</keyword>
<evidence type="ECO:0000256" key="5">
    <source>
        <dbReference type="ARBA" id="ARBA00023242"/>
    </source>
</evidence>
<evidence type="ECO:0000313" key="9">
    <source>
        <dbReference type="Proteomes" id="UP000504632"/>
    </source>
</evidence>
<dbReference type="GO" id="GO:0005634">
    <property type="term" value="C:nucleus"/>
    <property type="evidence" value="ECO:0007669"/>
    <property type="project" value="UniProtKB-SubCell"/>
</dbReference>
<evidence type="ECO:0000256" key="4">
    <source>
        <dbReference type="ARBA" id="ARBA00022833"/>
    </source>
</evidence>
<feature type="region of interest" description="Disordered" evidence="7">
    <location>
        <begin position="318"/>
        <end position="341"/>
    </location>
</feature>
<comment type="subcellular location">
    <subcellularLocation>
        <location evidence="1">Nucleus</location>
    </subcellularLocation>
</comment>
<accession>A0A6J2WQ58</accession>
<dbReference type="Proteomes" id="UP000504632">
    <property type="component" value="Chromosome 14"/>
</dbReference>
<feature type="region of interest" description="Disordered" evidence="7">
    <location>
        <begin position="765"/>
        <end position="807"/>
    </location>
</feature>
<dbReference type="SMART" id="SM00355">
    <property type="entry name" value="ZnF_C2H2"/>
    <property type="match status" value="9"/>
</dbReference>
<feature type="domain" description="C2H2-type" evidence="8">
    <location>
        <begin position="397"/>
        <end position="424"/>
    </location>
</feature>
<dbReference type="InParanoid" id="A0A6J2WQ58"/>
<feature type="compositionally biased region" description="Basic and acidic residues" evidence="7">
    <location>
        <begin position="318"/>
        <end position="332"/>
    </location>
</feature>
<evidence type="ECO:0000259" key="8">
    <source>
        <dbReference type="PROSITE" id="PS50157"/>
    </source>
</evidence>
<dbReference type="PANTHER" id="PTHR24396:SF25">
    <property type="entry name" value="ZINC FINGER PROTEIN 644"/>
    <property type="match status" value="1"/>
</dbReference>
<dbReference type="InterPro" id="IPR051643">
    <property type="entry name" value="Transcr_Reg_ZincFinger"/>
</dbReference>
<keyword evidence="5" id="KW-0539">Nucleus</keyword>
<dbReference type="PANTHER" id="PTHR24396">
    <property type="entry name" value="ZINC FINGER PROTEIN"/>
    <property type="match status" value="1"/>
</dbReference>
<feature type="compositionally biased region" description="Polar residues" evidence="7">
    <location>
        <begin position="775"/>
        <end position="802"/>
    </location>
</feature>
<dbReference type="Pfam" id="PF00096">
    <property type="entry name" value="zf-C2H2"/>
    <property type="match status" value="1"/>
</dbReference>
<feature type="region of interest" description="Disordered" evidence="7">
    <location>
        <begin position="1023"/>
        <end position="1046"/>
    </location>
</feature>
<feature type="domain" description="C2H2-type" evidence="8">
    <location>
        <begin position="510"/>
        <end position="538"/>
    </location>
</feature>
<dbReference type="RefSeq" id="XP_030646934.1">
    <property type="nucleotide sequence ID" value="XM_030791074.1"/>
</dbReference>
<evidence type="ECO:0000256" key="6">
    <source>
        <dbReference type="PROSITE-ProRule" id="PRU00042"/>
    </source>
</evidence>
<dbReference type="InterPro" id="IPR013087">
    <property type="entry name" value="Znf_C2H2_type"/>
</dbReference>
<name>A0A6J2WQ58_CHACN</name>
<evidence type="ECO:0000256" key="1">
    <source>
        <dbReference type="ARBA" id="ARBA00004123"/>
    </source>
</evidence>
<dbReference type="PROSITE" id="PS50157">
    <property type="entry name" value="ZINC_FINGER_C2H2_2"/>
    <property type="match status" value="4"/>
</dbReference>
<dbReference type="GO" id="GO:0008270">
    <property type="term" value="F:zinc ion binding"/>
    <property type="evidence" value="ECO:0007669"/>
    <property type="project" value="UniProtKB-KW"/>
</dbReference>
<dbReference type="Pfam" id="PF23015">
    <property type="entry name" value="zf-WIZ"/>
    <property type="match status" value="1"/>
</dbReference>
<dbReference type="GO" id="GO:0000978">
    <property type="term" value="F:RNA polymerase II cis-regulatory region sequence-specific DNA binding"/>
    <property type="evidence" value="ECO:0007669"/>
    <property type="project" value="TreeGrafter"/>
</dbReference>
<feature type="compositionally biased region" description="Basic and acidic residues" evidence="7">
    <location>
        <begin position="1031"/>
        <end position="1046"/>
    </location>
</feature>
<feature type="domain" description="C2H2-type" evidence="8">
    <location>
        <begin position="474"/>
        <end position="505"/>
    </location>
</feature>
<dbReference type="PROSITE" id="PS00028">
    <property type="entry name" value="ZINC_FINGER_C2H2_1"/>
    <property type="match status" value="3"/>
</dbReference>
<feature type="region of interest" description="Disordered" evidence="7">
    <location>
        <begin position="1224"/>
        <end position="1243"/>
    </location>
</feature>
<dbReference type="Gene3D" id="3.30.160.60">
    <property type="entry name" value="Classic Zinc Finger"/>
    <property type="match status" value="1"/>
</dbReference>
<dbReference type="GeneID" id="115827261"/>
<dbReference type="InterPro" id="IPR055125">
    <property type="entry name" value="Wiz_C_Znf"/>
</dbReference>
<evidence type="ECO:0000313" key="10">
    <source>
        <dbReference type="RefSeq" id="XP_030646934.1"/>
    </source>
</evidence>
<gene>
    <name evidence="10" type="primary">znf644b</name>
</gene>
<dbReference type="OrthoDB" id="8669871at2759"/>
<evidence type="ECO:0000256" key="3">
    <source>
        <dbReference type="ARBA" id="ARBA00022771"/>
    </source>
</evidence>
<dbReference type="SUPFAM" id="SSF57667">
    <property type="entry name" value="beta-beta-alpha zinc fingers"/>
    <property type="match status" value="1"/>
</dbReference>
<keyword evidence="9" id="KW-1185">Reference proteome</keyword>
<reference evidence="10" key="1">
    <citation type="submission" date="2025-08" db="UniProtKB">
        <authorList>
            <consortium name="RefSeq"/>
        </authorList>
    </citation>
    <scope>IDENTIFICATION</scope>
</reference>
<evidence type="ECO:0000256" key="7">
    <source>
        <dbReference type="SAM" id="MobiDB-lite"/>
    </source>
</evidence>
<feature type="compositionally biased region" description="Basic and acidic residues" evidence="7">
    <location>
        <begin position="1"/>
        <end position="15"/>
    </location>
</feature>
<proteinExistence type="predicted"/>
<dbReference type="FunFam" id="3.30.160.60:FF:000409">
    <property type="entry name" value="zinc finger protein 644 isoform X1"/>
    <property type="match status" value="1"/>
</dbReference>
<evidence type="ECO:0000256" key="2">
    <source>
        <dbReference type="ARBA" id="ARBA00022723"/>
    </source>
</evidence>
<dbReference type="InterPro" id="IPR036236">
    <property type="entry name" value="Znf_C2H2_sf"/>
</dbReference>
<sequence>MADVRETAEERKDSDSQTDTEPVPELPCPHKSSKDDDASVLPECLSSDTHESPLNGAHPNAFVHDSIPDAPSMCESAPPGTLVNGPASHHSSEELDISNKDGSVPNEPPRPVKEDTGPDVPQPSGELQSDSKKKAERPIQNITPLGKPSESDDSESELPHGILPEDKLENMPISQLWMRKGKKSRSIWDFDSGSESSESSSEGLDDLNWVKREEFMTFLMNGRVEGGSVQKKMVDELPTASHRKRRRKTHIARRMGTPEKLYNNLSHGALTEDSSDFDLFVNKELGFGKKPGLTACADSCLENFSNETAVIKELDFREQEEKQNDRGSDIGERNTYAGGKPELIKTKSTSCSKQEPSFFPCTKCNVKFNEKRHLHRHMMYHLDGNNQARLENTPRPFICRECGRSFRDRSSLQKHMVIHQARRERLIEEIRGLNKLRDEGRGARLQCPQCSFGTNCPKTFIRHAKMHEKDKRYYCCENCDHVAVTKLELEAHQRVAHFHHSQPRPPKTSYSCTMCNFSTQNRNVLKKHIELIHQQSYDDDCEFEPQNQESEPYMFEQDSSVHQTKNAESPPLPLQPELRAEMHTLRKDADSSFCANGIADHFERNRVTQKACEGFSSSLIKWSFSSSAKTRSKSFQRSDKSSKLSLQHTEKIDVTTGLPYFEEDNGNSSLEKKTKYVSSSHVYPPTRTDIFGKGTSPRYVANHFHRSPSKRKMSIPYRNTSENVPYRLLPKCKPVSSDFTSSSHREVDHNEDIYDFRECSSETTLKFQDSRKNEQSSYTPSSVIHRQGIASTGHTYPSSQYSDKLEEDSNEIQTLIVKEECIEREVSESTPDSWVHQKDPYVDFDIHPVFEIERKACPYCPAMFESGVGLSNHVRGHLHRLGLSYDARHVVSPEQVASQDRHPRIRRKLSSTFRRTKKTEKSEAQTEHTCPLCWGWFDTKTGLSNHVRGHLKRIGRPILSTSKSPLCILNELLHDENERQNILRELRGKQHLSRPFVSQKFAGSDGLFLTPIGVPVKIQHATAVPGTGSRGDAERKKRLEEEVKDSCEPPSSTLVELLKRRKLDGEMELRDETLADRKQNIGTGTQGLRPDPNWSQERSEINKKVCIHCNATFHSAVSLSNHLRAYTRRQRIAMLEGTTYDCKQRKPRSRTGPKKKIFHTPLSASEEIYRLTCRFCDLVFQGPLSVQEDWVKHLQRHLMHTSVPQSGAAMVEVTAVCTELSPPPPERLLLQRHTPPQLPQGVT</sequence>
<feature type="region of interest" description="Disordered" evidence="7">
    <location>
        <begin position="1"/>
        <end position="169"/>
    </location>
</feature>
<keyword evidence="2" id="KW-0479">Metal-binding</keyword>
<keyword evidence="4" id="KW-0862">Zinc</keyword>
<dbReference type="AlphaFoldDB" id="A0A6J2WQ58"/>
<dbReference type="CTD" id="100537559"/>
<feature type="domain" description="C2H2-type" evidence="8">
    <location>
        <begin position="359"/>
        <end position="386"/>
    </location>
</feature>
<protein>
    <submittedName>
        <fullName evidence="10">Zinc finger protein 644</fullName>
    </submittedName>
</protein>
<feature type="compositionally biased region" description="Basic and acidic residues" evidence="7">
    <location>
        <begin position="90"/>
        <end position="99"/>
    </location>
</feature>
<dbReference type="GO" id="GO:0000981">
    <property type="term" value="F:DNA-binding transcription factor activity, RNA polymerase II-specific"/>
    <property type="evidence" value="ECO:0007669"/>
    <property type="project" value="TreeGrafter"/>
</dbReference>
<organism evidence="9 10">
    <name type="scientific">Chanos chanos</name>
    <name type="common">Milkfish</name>
    <name type="synonym">Mugil chanos</name>
    <dbReference type="NCBI Taxonomy" id="29144"/>
    <lineage>
        <taxon>Eukaryota</taxon>
        <taxon>Metazoa</taxon>
        <taxon>Chordata</taxon>
        <taxon>Craniata</taxon>
        <taxon>Vertebrata</taxon>
        <taxon>Euteleostomi</taxon>
        <taxon>Actinopterygii</taxon>
        <taxon>Neopterygii</taxon>
        <taxon>Teleostei</taxon>
        <taxon>Ostariophysi</taxon>
        <taxon>Gonorynchiformes</taxon>
        <taxon>Chanidae</taxon>
        <taxon>Chanos</taxon>
    </lineage>
</organism>